<dbReference type="OrthoDB" id="2402916at2759"/>
<gene>
    <name evidence="3" type="ORF">EDB81DRAFT_668842</name>
</gene>
<dbReference type="AlphaFoldDB" id="A0A9P9DC94"/>
<reference evidence="3" key="1">
    <citation type="journal article" date="2021" name="Nat. Commun.">
        <title>Genetic determinants of endophytism in the Arabidopsis root mycobiome.</title>
        <authorList>
            <person name="Mesny F."/>
            <person name="Miyauchi S."/>
            <person name="Thiergart T."/>
            <person name="Pickel B."/>
            <person name="Atanasova L."/>
            <person name="Karlsson M."/>
            <person name="Huettel B."/>
            <person name="Barry K.W."/>
            <person name="Haridas S."/>
            <person name="Chen C."/>
            <person name="Bauer D."/>
            <person name="Andreopoulos W."/>
            <person name="Pangilinan J."/>
            <person name="LaButti K."/>
            <person name="Riley R."/>
            <person name="Lipzen A."/>
            <person name="Clum A."/>
            <person name="Drula E."/>
            <person name="Henrissat B."/>
            <person name="Kohler A."/>
            <person name="Grigoriev I.V."/>
            <person name="Martin F.M."/>
            <person name="Hacquard S."/>
        </authorList>
    </citation>
    <scope>NUCLEOTIDE SEQUENCE</scope>
    <source>
        <strain evidence="3">MPI-CAGE-AT-0147</strain>
    </source>
</reference>
<evidence type="ECO:0000259" key="2">
    <source>
        <dbReference type="Pfam" id="PF09463"/>
    </source>
</evidence>
<accession>A0A9P9DC94</accession>
<keyword evidence="1" id="KW-0472">Membrane</keyword>
<protein>
    <recommendedName>
        <fullName evidence="2">Membrane anchor Opy2 N-terminal domain-containing protein</fullName>
    </recommendedName>
</protein>
<dbReference type="Proteomes" id="UP000738349">
    <property type="component" value="Unassembled WGS sequence"/>
</dbReference>
<sequence>MDGSRYHVARDLDELSHVLQLVPRGNDCIKCDDSTELQCPKCSDGESCQFTVPLNCTQCATSVCMKDEKAESDKGGGGSNIGGIFGVVVGGIIVIAVATYLVWRFYIKPKRSQIPTSIYVENVDLVQGSEKDVGLRGTRPPSTHTVHSIASTVLTRASNIIQVVYIPGVTNRATPTSPNVLVPPVPPILMHHAEGNRGQRNDDQHFFVPGDIQDPTYPGLSRYSGRASYARTSYAPRSSVAFLPRFYFDH</sequence>
<dbReference type="EMBL" id="JAGMUV010000029">
    <property type="protein sequence ID" value="KAH7116362.1"/>
    <property type="molecule type" value="Genomic_DNA"/>
</dbReference>
<feature type="domain" description="Membrane anchor Opy2 N-terminal" evidence="2">
    <location>
        <begin position="28"/>
        <end position="64"/>
    </location>
</feature>
<keyword evidence="4" id="KW-1185">Reference proteome</keyword>
<keyword evidence="1" id="KW-1133">Transmembrane helix</keyword>
<feature type="transmembrane region" description="Helical" evidence="1">
    <location>
        <begin position="81"/>
        <end position="103"/>
    </location>
</feature>
<evidence type="ECO:0000313" key="4">
    <source>
        <dbReference type="Proteomes" id="UP000738349"/>
    </source>
</evidence>
<dbReference type="Pfam" id="PF09463">
    <property type="entry name" value="Opy2"/>
    <property type="match status" value="1"/>
</dbReference>
<evidence type="ECO:0000256" key="1">
    <source>
        <dbReference type="SAM" id="Phobius"/>
    </source>
</evidence>
<evidence type="ECO:0000313" key="3">
    <source>
        <dbReference type="EMBL" id="KAH7116362.1"/>
    </source>
</evidence>
<dbReference type="InterPro" id="IPR018571">
    <property type="entry name" value="Membrane_anchor_Opy2_N"/>
</dbReference>
<name>A0A9P9DC94_9HYPO</name>
<keyword evidence="1" id="KW-0812">Transmembrane</keyword>
<proteinExistence type="predicted"/>
<comment type="caution">
    <text evidence="3">The sequence shown here is derived from an EMBL/GenBank/DDBJ whole genome shotgun (WGS) entry which is preliminary data.</text>
</comment>
<organism evidence="3 4">
    <name type="scientific">Dactylonectria macrodidyma</name>
    <dbReference type="NCBI Taxonomy" id="307937"/>
    <lineage>
        <taxon>Eukaryota</taxon>
        <taxon>Fungi</taxon>
        <taxon>Dikarya</taxon>
        <taxon>Ascomycota</taxon>
        <taxon>Pezizomycotina</taxon>
        <taxon>Sordariomycetes</taxon>
        <taxon>Hypocreomycetidae</taxon>
        <taxon>Hypocreales</taxon>
        <taxon>Nectriaceae</taxon>
        <taxon>Dactylonectria</taxon>
    </lineage>
</organism>